<dbReference type="PANTHER" id="PTHR13754">
    <property type="entry name" value="METALLO-BETA-LACTAMASE SUPERFAMILY PROTEIN"/>
    <property type="match status" value="1"/>
</dbReference>
<dbReference type="InterPro" id="IPR001279">
    <property type="entry name" value="Metallo-B-lactamas"/>
</dbReference>
<reference evidence="2 3" key="1">
    <citation type="submission" date="2018-01" db="EMBL/GenBank/DDBJ databases">
        <title>Metagenomic assembled genomes from two thermal pools in the Uzon Caldera, Kamchatka, Russia.</title>
        <authorList>
            <person name="Wilkins L."/>
            <person name="Ettinger C."/>
        </authorList>
    </citation>
    <scope>NUCLEOTIDE SEQUENCE [LARGE SCALE GENOMIC DNA]</scope>
    <source>
        <strain evidence="2">ARK-04</strain>
    </source>
</reference>
<keyword evidence="2" id="KW-0378">Hydrolase</keyword>
<protein>
    <submittedName>
        <fullName evidence="2">MBL fold metallo-hydrolase</fullName>
    </submittedName>
</protein>
<feature type="domain" description="Metallo-beta-lactamase" evidence="1">
    <location>
        <begin position="23"/>
        <end position="246"/>
    </location>
</feature>
<gene>
    <name evidence="2" type="ORF">C0169_02465</name>
</gene>
<dbReference type="SMART" id="SM00849">
    <property type="entry name" value="Lactamase_B"/>
    <property type="match status" value="1"/>
</dbReference>
<accession>A0A2N7QFM7</accession>
<dbReference type="Proteomes" id="UP000235619">
    <property type="component" value="Unassembled WGS sequence"/>
</dbReference>
<dbReference type="InterPro" id="IPR036866">
    <property type="entry name" value="RibonucZ/Hydroxyglut_hydro"/>
</dbReference>
<dbReference type="PANTHER" id="PTHR13754:SF13">
    <property type="entry name" value="METALLO-BETA-LACTAMASE SUPERFAMILY PROTEIN (AFU_ORTHOLOGUE AFUA_3G07630)"/>
    <property type="match status" value="1"/>
</dbReference>
<dbReference type="CDD" id="cd07713">
    <property type="entry name" value="DHPS-like_MBL-fold"/>
    <property type="match status" value="1"/>
</dbReference>
<evidence type="ECO:0000313" key="3">
    <source>
        <dbReference type="Proteomes" id="UP000235619"/>
    </source>
</evidence>
<dbReference type="InterPro" id="IPR041712">
    <property type="entry name" value="DHPS-like_MBL-fold"/>
</dbReference>
<dbReference type="GO" id="GO:0016787">
    <property type="term" value="F:hydrolase activity"/>
    <property type="evidence" value="ECO:0007669"/>
    <property type="project" value="UniProtKB-KW"/>
</dbReference>
<dbReference type="AlphaFoldDB" id="A0A2N7QFM7"/>
<evidence type="ECO:0000313" key="2">
    <source>
        <dbReference type="EMBL" id="PMP97642.1"/>
    </source>
</evidence>
<dbReference type="GO" id="GO:0016740">
    <property type="term" value="F:transferase activity"/>
    <property type="evidence" value="ECO:0007669"/>
    <property type="project" value="TreeGrafter"/>
</dbReference>
<dbReference type="SUPFAM" id="SSF56281">
    <property type="entry name" value="Metallo-hydrolase/oxidoreductase"/>
    <property type="match status" value="1"/>
</dbReference>
<organism evidence="2 3">
    <name type="scientific">Thermodesulfobacterium geofontis</name>
    <dbReference type="NCBI Taxonomy" id="1295609"/>
    <lineage>
        <taxon>Bacteria</taxon>
        <taxon>Pseudomonadati</taxon>
        <taxon>Thermodesulfobacteriota</taxon>
        <taxon>Thermodesulfobacteria</taxon>
        <taxon>Thermodesulfobacteriales</taxon>
        <taxon>Thermodesulfobacteriaceae</taxon>
        <taxon>Thermodesulfobacterium</taxon>
    </lineage>
</organism>
<dbReference type="Pfam" id="PF00753">
    <property type="entry name" value="Lactamase_B"/>
    <property type="match status" value="1"/>
</dbReference>
<comment type="caution">
    <text evidence="2">The sequence shown here is derived from an EMBL/GenBank/DDBJ whole genome shotgun (WGS) entry which is preliminary data.</text>
</comment>
<evidence type="ECO:0000259" key="1">
    <source>
        <dbReference type="SMART" id="SM00849"/>
    </source>
</evidence>
<name>A0A2N7QFM7_9BACT</name>
<proteinExistence type="predicted"/>
<dbReference type="EMBL" id="PNJD01000150">
    <property type="protein sequence ID" value="PMP97642.1"/>
    <property type="molecule type" value="Genomic_DNA"/>
</dbReference>
<dbReference type="Gene3D" id="3.60.15.10">
    <property type="entry name" value="Ribonuclease Z/Hydroxyacylglutathione hydrolase-like"/>
    <property type="match status" value="1"/>
</dbReference>
<sequence length="275" mass="30753">MKITVLIENSVSVLIPTGLCGEHGLSLWIEHEEYNILFDTGQTGRVVNNAIRLGIDLKKADTIVLSHGHYDHTGGLKAVLEFIGKSIDIYAHKDIFSLRYTSLGNRFIGIPFRKEELEGLGANFKWIKEPTEIFPNIWISGEVPRRTTFEKIDERLYLKKNDKTLSDPILDDMSLFIKTDQGLVIILGCAHSGIVNIIQHAKEVTGIDKIYAIIGGTHLEPASSKQLEETLVYLARLDFSMLSANHCTGLRVASKLKEIFGNKFRFGTTGKTIIL</sequence>
<dbReference type="InterPro" id="IPR052926">
    <property type="entry name" value="Metallo-beta-lactamase_dom"/>
</dbReference>